<name>A0ABV8ZFD6_9FLAO</name>
<accession>A0ABV8ZFD6</accession>
<protein>
    <submittedName>
        <fullName evidence="1">Glycosyltransferase</fullName>
    </submittedName>
</protein>
<dbReference type="RefSeq" id="WP_379797594.1">
    <property type="nucleotide sequence ID" value="NZ_JBHSFY010000005.1"/>
</dbReference>
<gene>
    <name evidence="1" type="ORF">ACFO3N_10710</name>
</gene>
<proteinExistence type="predicted"/>
<evidence type="ECO:0000313" key="2">
    <source>
        <dbReference type="Proteomes" id="UP001596003"/>
    </source>
</evidence>
<sequence>MKILLIGEYSALHSTLAEGLRVLGHDVTVASDGCKWMGNDRDIDLFRSGNDFFSSIKYLARVSTIFTKFKGYDVVQINNPSFLNLRIKRNLFFYRFLLKNNAKVFLGAFGSDYFWEKLCIENKTLKYTDLFIGDKPLDIYKCEWTNNEFQDVNIEIAETCNGIISCLYEYYKAYEPYHKDKLAYIPLPINTDLFPYKQKEIRQDKVKFFIGIQKLKSKLKGTDLFHEELMKIKETYPNEVLVNEVTSLPWKEYVKVMPGSDVLLDQLYSYTPGMNGLLGMANGLVLMGGGEPEMYELLKENNNRPIVNVFPSKEDIASKLKMLIENKKDIPEISFNSRRFVEQHHNYIQVAQQYVDFWNAK</sequence>
<evidence type="ECO:0000313" key="1">
    <source>
        <dbReference type="EMBL" id="MFC4477532.1"/>
    </source>
</evidence>
<reference evidence="2" key="1">
    <citation type="journal article" date="2019" name="Int. J. Syst. Evol. Microbiol.">
        <title>The Global Catalogue of Microorganisms (GCM) 10K type strain sequencing project: providing services to taxonomists for standard genome sequencing and annotation.</title>
        <authorList>
            <consortium name="The Broad Institute Genomics Platform"/>
            <consortium name="The Broad Institute Genome Sequencing Center for Infectious Disease"/>
            <person name="Wu L."/>
            <person name="Ma J."/>
        </authorList>
    </citation>
    <scope>NUCLEOTIDE SEQUENCE [LARGE SCALE GENOMIC DNA]</scope>
    <source>
        <strain evidence="2">NBRC 103627</strain>
    </source>
</reference>
<dbReference type="EMBL" id="JBHSFY010000005">
    <property type="protein sequence ID" value="MFC4477532.1"/>
    <property type="molecule type" value="Genomic_DNA"/>
</dbReference>
<organism evidence="1 2">
    <name type="scientific">Flavobacterium chungangensis</name>
    <dbReference type="NCBI Taxonomy" id="2708132"/>
    <lineage>
        <taxon>Bacteria</taxon>
        <taxon>Pseudomonadati</taxon>
        <taxon>Bacteroidota</taxon>
        <taxon>Flavobacteriia</taxon>
        <taxon>Flavobacteriales</taxon>
        <taxon>Flavobacteriaceae</taxon>
        <taxon>Flavobacterium</taxon>
    </lineage>
</organism>
<keyword evidence="2" id="KW-1185">Reference proteome</keyword>
<dbReference type="Gene3D" id="3.40.50.2000">
    <property type="entry name" value="Glycogen Phosphorylase B"/>
    <property type="match status" value="1"/>
</dbReference>
<dbReference type="Proteomes" id="UP001596003">
    <property type="component" value="Unassembled WGS sequence"/>
</dbReference>
<comment type="caution">
    <text evidence="1">The sequence shown here is derived from an EMBL/GenBank/DDBJ whole genome shotgun (WGS) entry which is preliminary data.</text>
</comment>
<dbReference type="SUPFAM" id="SSF53756">
    <property type="entry name" value="UDP-Glycosyltransferase/glycogen phosphorylase"/>
    <property type="match status" value="1"/>
</dbReference>